<feature type="compositionally biased region" description="Polar residues" evidence="7">
    <location>
        <begin position="321"/>
        <end position="347"/>
    </location>
</feature>
<dbReference type="Pfam" id="PF05552">
    <property type="entry name" value="MS_channel_1st_1"/>
    <property type="match status" value="1"/>
</dbReference>
<keyword evidence="4 8" id="KW-0812">Transmembrane</keyword>
<dbReference type="GO" id="GO:0008381">
    <property type="term" value="F:mechanosensitive monoatomic ion channel activity"/>
    <property type="evidence" value="ECO:0007669"/>
    <property type="project" value="InterPro"/>
</dbReference>
<dbReference type="SUPFAM" id="SSF82861">
    <property type="entry name" value="Mechanosensitive channel protein MscS (YggB), transmembrane region"/>
    <property type="match status" value="1"/>
</dbReference>
<dbReference type="InterPro" id="IPR023408">
    <property type="entry name" value="MscS_beta-dom_sf"/>
</dbReference>
<dbReference type="InterPro" id="IPR011014">
    <property type="entry name" value="MscS_channel_TM-2"/>
</dbReference>
<dbReference type="eggNOG" id="COG0668">
    <property type="taxonomic scope" value="Bacteria"/>
</dbReference>
<evidence type="ECO:0000256" key="6">
    <source>
        <dbReference type="ARBA" id="ARBA00023136"/>
    </source>
</evidence>
<evidence type="ECO:0000313" key="12">
    <source>
        <dbReference type="Proteomes" id="UP000010475"/>
    </source>
</evidence>
<gene>
    <name evidence="11" type="ORF">Cylst_0581</name>
</gene>
<dbReference type="OrthoDB" id="9809206at2"/>
<keyword evidence="6 8" id="KW-0472">Membrane</keyword>
<name>K9WSY2_9NOST</name>
<dbReference type="InterPro" id="IPR049278">
    <property type="entry name" value="MS_channel_C"/>
</dbReference>
<dbReference type="GO" id="GO:0005886">
    <property type="term" value="C:plasma membrane"/>
    <property type="evidence" value="ECO:0007669"/>
    <property type="project" value="UniProtKB-SubCell"/>
</dbReference>
<feature type="transmembrane region" description="Helical" evidence="8">
    <location>
        <begin position="63"/>
        <end position="87"/>
    </location>
</feature>
<dbReference type="PANTHER" id="PTHR30221">
    <property type="entry name" value="SMALL-CONDUCTANCE MECHANOSENSITIVE CHANNEL"/>
    <property type="match status" value="1"/>
</dbReference>
<feature type="transmembrane region" description="Helical" evidence="8">
    <location>
        <begin position="19"/>
        <end position="43"/>
    </location>
</feature>
<dbReference type="STRING" id="56107.Cylst_0581"/>
<dbReference type="Proteomes" id="UP000010475">
    <property type="component" value="Chromosome"/>
</dbReference>
<dbReference type="InterPro" id="IPR008910">
    <property type="entry name" value="MSC_TM_helix"/>
</dbReference>
<evidence type="ECO:0000256" key="1">
    <source>
        <dbReference type="ARBA" id="ARBA00004651"/>
    </source>
</evidence>
<dbReference type="PROSITE" id="PS01246">
    <property type="entry name" value="UPF0003"/>
    <property type="match status" value="1"/>
</dbReference>
<evidence type="ECO:0000256" key="8">
    <source>
        <dbReference type="SAM" id="Phobius"/>
    </source>
</evidence>
<dbReference type="Gene3D" id="3.30.70.100">
    <property type="match status" value="1"/>
</dbReference>
<dbReference type="InterPro" id="IPR010920">
    <property type="entry name" value="LSM_dom_sf"/>
</dbReference>
<dbReference type="InterPro" id="IPR006685">
    <property type="entry name" value="MscS_channel_2nd"/>
</dbReference>
<evidence type="ECO:0000256" key="4">
    <source>
        <dbReference type="ARBA" id="ARBA00022692"/>
    </source>
</evidence>
<evidence type="ECO:0000256" key="7">
    <source>
        <dbReference type="SAM" id="MobiDB-lite"/>
    </source>
</evidence>
<feature type="domain" description="Mechanosensitive ion channel MscS C-terminal" evidence="10">
    <location>
        <begin position="184"/>
        <end position="261"/>
    </location>
</feature>
<comment type="similarity">
    <text evidence="2">Belongs to the MscS (TC 1.A.23) family.</text>
</comment>
<evidence type="ECO:0000259" key="9">
    <source>
        <dbReference type="Pfam" id="PF00924"/>
    </source>
</evidence>
<dbReference type="SUPFAM" id="SSF82689">
    <property type="entry name" value="Mechanosensitive channel protein MscS (YggB), C-terminal domain"/>
    <property type="match status" value="1"/>
</dbReference>
<accession>K9WSY2</accession>
<feature type="compositionally biased region" description="Basic and acidic residues" evidence="7">
    <location>
        <begin position="287"/>
        <end position="305"/>
    </location>
</feature>
<proteinExistence type="inferred from homology"/>
<dbReference type="PANTHER" id="PTHR30221:SF1">
    <property type="entry name" value="SMALL-CONDUCTANCE MECHANOSENSITIVE CHANNEL"/>
    <property type="match status" value="1"/>
</dbReference>
<dbReference type="InterPro" id="IPR011066">
    <property type="entry name" value="MscS_channel_C_sf"/>
</dbReference>
<dbReference type="Gene3D" id="1.10.287.1260">
    <property type="match status" value="1"/>
</dbReference>
<reference evidence="11 12" key="1">
    <citation type="submission" date="2012-06" db="EMBL/GenBank/DDBJ databases">
        <title>Finished chromosome of genome of Cylindrospermum stagnale PCC 7417.</title>
        <authorList>
            <consortium name="US DOE Joint Genome Institute"/>
            <person name="Gugger M."/>
            <person name="Coursin T."/>
            <person name="Rippka R."/>
            <person name="Tandeau De Marsac N."/>
            <person name="Huntemann M."/>
            <person name="Wei C.-L."/>
            <person name="Han J."/>
            <person name="Detter J.C."/>
            <person name="Han C."/>
            <person name="Tapia R."/>
            <person name="Chen A."/>
            <person name="Kyrpides N."/>
            <person name="Mavromatis K."/>
            <person name="Markowitz V."/>
            <person name="Szeto E."/>
            <person name="Ivanova N."/>
            <person name="Pagani I."/>
            <person name="Pati A."/>
            <person name="Goodwin L."/>
            <person name="Nordberg H.P."/>
            <person name="Cantor M.N."/>
            <person name="Hua S.X."/>
            <person name="Woyke T."/>
            <person name="Kerfeld C.A."/>
        </authorList>
    </citation>
    <scope>NUCLEOTIDE SEQUENCE [LARGE SCALE GENOMIC DNA]</scope>
    <source>
        <strain evidence="11 12">PCC 7417</strain>
    </source>
</reference>
<keyword evidence="3" id="KW-1003">Cell membrane</keyword>
<evidence type="ECO:0000256" key="5">
    <source>
        <dbReference type="ARBA" id="ARBA00022989"/>
    </source>
</evidence>
<comment type="subcellular location">
    <subcellularLocation>
        <location evidence="1">Cell membrane</location>
        <topology evidence="1">Multi-pass membrane protein</topology>
    </subcellularLocation>
</comment>
<dbReference type="HOGENOM" id="CLU_037945_1_0_3"/>
<dbReference type="AlphaFoldDB" id="K9WSY2"/>
<dbReference type="Gene3D" id="2.30.30.60">
    <property type="match status" value="1"/>
</dbReference>
<feature type="region of interest" description="Disordered" evidence="7">
    <location>
        <begin position="279"/>
        <end position="347"/>
    </location>
</feature>
<dbReference type="Pfam" id="PF00924">
    <property type="entry name" value="MS_channel_2nd"/>
    <property type="match status" value="1"/>
</dbReference>
<dbReference type="EMBL" id="CP003642">
    <property type="protein sequence ID" value="AFZ22914.1"/>
    <property type="molecule type" value="Genomic_DNA"/>
</dbReference>
<dbReference type="Pfam" id="PF21082">
    <property type="entry name" value="MS_channel_3rd"/>
    <property type="match status" value="1"/>
</dbReference>
<dbReference type="KEGG" id="csg:Cylst_0581"/>
<sequence length="347" mass="39262">MNAEITAIWDKVQAMINGFMMLLPNIILALIVFTLFVVVGRAIKRLVKRLTRHHRYARNLGMVLGRLAQGITILVGLFVSLSIVIPSLKAGDLVQLLGISGVAIGFAFRDILQNFLAGILILLTEPFQIDDQIIFKGFEGTVENIQTRATTIRTYDGRRIVIPNSELFTNSVTVNTAFDNRRLEYDIGVGYGDDIDWTKQLMLEAMHSVDVVLNDPAPDVLVMELAESTVNIRIRWWIKPPRRIDALESRDQVISAIKQKLYVENGIDLPYPTRQILFHDQTEETDGDRSRQREGWPKGKSEVPKPRSISGSLQRLALSPKWQQQGRCSPRSQSIMKNVNLSQFSHE</sequence>
<dbReference type="InterPro" id="IPR006686">
    <property type="entry name" value="MscS_channel_CS"/>
</dbReference>
<evidence type="ECO:0000256" key="2">
    <source>
        <dbReference type="ARBA" id="ARBA00008017"/>
    </source>
</evidence>
<dbReference type="InterPro" id="IPR045275">
    <property type="entry name" value="MscS_archaea/bacteria_type"/>
</dbReference>
<evidence type="ECO:0000259" key="10">
    <source>
        <dbReference type="Pfam" id="PF21082"/>
    </source>
</evidence>
<evidence type="ECO:0000313" key="11">
    <source>
        <dbReference type="EMBL" id="AFZ22914.1"/>
    </source>
</evidence>
<feature type="domain" description="Mechanosensitive ion channel MscS" evidence="9">
    <location>
        <begin position="110"/>
        <end position="173"/>
    </location>
</feature>
<dbReference type="RefSeq" id="WP_015206171.1">
    <property type="nucleotide sequence ID" value="NC_019757.1"/>
</dbReference>
<protein>
    <submittedName>
        <fullName evidence="11">Small-conductance mechanosensitive channel</fullName>
    </submittedName>
</protein>
<organism evidence="11 12">
    <name type="scientific">Cylindrospermum stagnale PCC 7417</name>
    <dbReference type="NCBI Taxonomy" id="56107"/>
    <lineage>
        <taxon>Bacteria</taxon>
        <taxon>Bacillati</taxon>
        <taxon>Cyanobacteriota</taxon>
        <taxon>Cyanophyceae</taxon>
        <taxon>Nostocales</taxon>
        <taxon>Nostocaceae</taxon>
        <taxon>Cylindrospermum</taxon>
    </lineage>
</organism>
<evidence type="ECO:0000256" key="3">
    <source>
        <dbReference type="ARBA" id="ARBA00022475"/>
    </source>
</evidence>
<dbReference type="PATRIC" id="fig|56107.3.peg.651"/>
<keyword evidence="5 8" id="KW-1133">Transmembrane helix</keyword>
<dbReference type="SUPFAM" id="SSF50182">
    <property type="entry name" value="Sm-like ribonucleoproteins"/>
    <property type="match status" value="1"/>
</dbReference>
<keyword evidence="12" id="KW-1185">Reference proteome</keyword>